<dbReference type="NCBIfam" id="TIGR03373">
    <property type="entry name" value="VI_minor_4"/>
    <property type="match status" value="1"/>
</dbReference>
<dbReference type="Gene3D" id="3.40.1730.10">
    <property type="entry name" value="pa0076 domain"/>
    <property type="match status" value="1"/>
</dbReference>
<sequence>MQTGGYFGKRPLERDFVFEGLAAGMTDAWAGLMSDWLVSVQTDLPQTWQQLYFEAPAWRFAIEPGLFGPTGWCGLLSASADALGRFFPLSVLIPMEGTVHHLLFRAAVEITLDTLEVQTMAFIEGNMPRDEFTDIIARQAATLARVPNGSGGRPPMQLEDSDRALRISFARTDGEAIIADDPRVCPLVQHPAPDLPLSYWWQDGGTTRPPELCIWRGLPKGRETGGFFSGEWERFGWQHGQIDPDLILRS</sequence>
<organism evidence="1 2">
    <name type="scientific">Roseibium sediminicola</name>
    <dbReference type="NCBI Taxonomy" id="2933272"/>
    <lineage>
        <taxon>Bacteria</taxon>
        <taxon>Pseudomonadati</taxon>
        <taxon>Pseudomonadota</taxon>
        <taxon>Alphaproteobacteria</taxon>
        <taxon>Hyphomicrobiales</taxon>
        <taxon>Stappiaceae</taxon>
        <taxon>Roseibium</taxon>
    </lineage>
</organism>
<dbReference type="RefSeq" id="WP_248154973.1">
    <property type="nucleotide sequence ID" value="NZ_JALNMJ010000009.1"/>
</dbReference>
<evidence type="ECO:0000313" key="2">
    <source>
        <dbReference type="Proteomes" id="UP001431221"/>
    </source>
</evidence>
<dbReference type="InterPro" id="IPR038225">
    <property type="entry name" value="TagF_sf"/>
</dbReference>
<gene>
    <name evidence="1" type="primary">tagF</name>
    <name evidence="1" type="ORF">M0H32_13930</name>
</gene>
<comment type="caution">
    <text evidence="1">The sequence shown here is derived from an EMBL/GenBank/DDBJ whole genome shotgun (WGS) entry which is preliminary data.</text>
</comment>
<dbReference type="InterPro" id="IPR017748">
    <property type="entry name" value="TagF"/>
</dbReference>
<dbReference type="Proteomes" id="UP001431221">
    <property type="component" value="Unassembled WGS sequence"/>
</dbReference>
<dbReference type="EMBL" id="JALNMJ010000009">
    <property type="protein sequence ID" value="MCK7613270.1"/>
    <property type="molecule type" value="Genomic_DNA"/>
</dbReference>
<reference evidence="1" key="1">
    <citation type="submission" date="2022-04" db="EMBL/GenBank/DDBJ databases">
        <title>Roseibium sp. CAU 1639 isolated from mud.</title>
        <authorList>
            <person name="Kim W."/>
        </authorList>
    </citation>
    <scope>NUCLEOTIDE SEQUENCE</scope>
    <source>
        <strain evidence="1">CAU 1639</strain>
    </source>
</reference>
<dbReference type="Pfam" id="PF09867">
    <property type="entry name" value="TagF_N"/>
    <property type="match status" value="1"/>
</dbReference>
<evidence type="ECO:0000313" key="1">
    <source>
        <dbReference type="EMBL" id="MCK7613270.1"/>
    </source>
</evidence>
<keyword evidence="2" id="KW-1185">Reference proteome</keyword>
<accession>A0ABT0GWT6</accession>
<proteinExistence type="predicted"/>
<protein>
    <submittedName>
        <fullName evidence="1">Type VI secretion system-associated protein TagF</fullName>
    </submittedName>
</protein>
<name>A0ABT0GWT6_9HYPH</name>